<dbReference type="EMBL" id="JAGGNH010000001">
    <property type="protein sequence ID" value="KAJ0986032.1"/>
    <property type="molecule type" value="Genomic_DNA"/>
</dbReference>
<organism evidence="2 3">
    <name type="scientific">Dioscorea zingiberensis</name>
    <dbReference type="NCBI Taxonomy" id="325984"/>
    <lineage>
        <taxon>Eukaryota</taxon>
        <taxon>Viridiplantae</taxon>
        <taxon>Streptophyta</taxon>
        <taxon>Embryophyta</taxon>
        <taxon>Tracheophyta</taxon>
        <taxon>Spermatophyta</taxon>
        <taxon>Magnoliopsida</taxon>
        <taxon>Liliopsida</taxon>
        <taxon>Dioscoreales</taxon>
        <taxon>Dioscoreaceae</taxon>
        <taxon>Dioscorea</taxon>
    </lineage>
</organism>
<comment type="caution">
    <text evidence="2">The sequence shown here is derived from an EMBL/GenBank/DDBJ whole genome shotgun (WGS) entry which is preliminary data.</text>
</comment>
<protein>
    <recommendedName>
        <fullName evidence="1">DOG1 domain-containing protein</fullName>
    </recommendedName>
</protein>
<proteinExistence type="predicted"/>
<dbReference type="GO" id="GO:0006351">
    <property type="term" value="P:DNA-templated transcription"/>
    <property type="evidence" value="ECO:0007669"/>
    <property type="project" value="InterPro"/>
</dbReference>
<dbReference type="AlphaFoldDB" id="A0A9D5D7S0"/>
<dbReference type="Proteomes" id="UP001085076">
    <property type="component" value="Miscellaneous, Linkage group lg01"/>
</dbReference>
<dbReference type="InterPro" id="IPR051886">
    <property type="entry name" value="Seed_Dev/Stress_Resp_Reg"/>
</dbReference>
<evidence type="ECO:0000313" key="3">
    <source>
        <dbReference type="Proteomes" id="UP001085076"/>
    </source>
</evidence>
<dbReference type="GO" id="GO:0043565">
    <property type="term" value="F:sequence-specific DNA binding"/>
    <property type="evidence" value="ECO:0007669"/>
    <property type="project" value="InterPro"/>
</dbReference>
<dbReference type="InterPro" id="IPR025422">
    <property type="entry name" value="TGA_domain"/>
</dbReference>
<dbReference type="PANTHER" id="PTHR46354">
    <property type="entry name" value="DOG1 DOMAIN-CONTAINING PROTEIN"/>
    <property type="match status" value="1"/>
</dbReference>
<keyword evidence="3" id="KW-1185">Reference proteome</keyword>
<evidence type="ECO:0000313" key="2">
    <source>
        <dbReference type="EMBL" id="KAJ0986032.1"/>
    </source>
</evidence>
<dbReference type="OrthoDB" id="1897224at2759"/>
<name>A0A9D5D7S0_9LILI</name>
<reference evidence="2" key="1">
    <citation type="submission" date="2021-03" db="EMBL/GenBank/DDBJ databases">
        <authorList>
            <person name="Li Z."/>
            <person name="Yang C."/>
        </authorList>
    </citation>
    <scope>NUCLEOTIDE SEQUENCE</scope>
    <source>
        <strain evidence="2">Dzin_1.0</strain>
        <tissue evidence="2">Leaf</tissue>
    </source>
</reference>
<accession>A0A9D5D7S0</accession>
<evidence type="ECO:0000259" key="1">
    <source>
        <dbReference type="PROSITE" id="PS51806"/>
    </source>
</evidence>
<sequence length="268" mass="29694">MMARRDDPMRNCFNEWATQQEEDMHELRLATTRNNRDDAELRALVAKSIRRYEDYTEKRRSIAMEGAMTLFCPSWCSTFESSFLWLGGCRPSMAIRLVYSVTGAELHAHVNHLFSGGPPPRIGMAALSSSQLASVNELHGKTIRDEDELSTKMASLQEDVVDKPLFQLVREMGEGSSVTAAGGVANGGGARVADGNGEVEAVMQKYVESLAEILEEADRMRVETLGELVTEILTPAQAAELLLAAKQLHLTIQQWGGRRDIQLGLNRQ</sequence>
<reference evidence="2" key="2">
    <citation type="journal article" date="2022" name="Hortic Res">
        <title>The genome of Dioscorea zingiberensis sheds light on the biosynthesis, origin and evolution of the medicinally important diosgenin saponins.</title>
        <authorList>
            <person name="Li Y."/>
            <person name="Tan C."/>
            <person name="Li Z."/>
            <person name="Guo J."/>
            <person name="Li S."/>
            <person name="Chen X."/>
            <person name="Wang C."/>
            <person name="Dai X."/>
            <person name="Yang H."/>
            <person name="Song W."/>
            <person name="Hou L."/>
            <person name="Xu J."/>
            <person name="Tong Z."/>
            <person name="Xu A."/>
            <person name="Yuan X."/>
            <person name="Wang W."/>
            <person name="Yang Q."/>
            <person name="Chen L."/>
            <person name="Sun Z."/>
            <person name="Wang K."/>
            <person name="Pan B."/>
            <person name="Chen J."/>
            <person name="Bao Y."/>
            <person name="Liu F."/>
            <person name="Qi X."/>
            <person name="Gang D.R."/>
            <person name="Wen J."/>
            <person name="Li J."/>
        </authorList>
    </citation>
    <scope>NUCLEOTIDE SEQUENCE</scope>
    <source>
        <strain evidence="2">Dzin_1.0</strain>
    </source>
</reference>
<dbReference type="PROSITE" id="PS51806">
    <property type="entry name" value="DOG1"/>
    <property type="match status" value="1"/>
</dbReference>
<dbReference type="Pfam" id="PF14144">
    <property type="entry name" value="DOG1"/>
    <property type="match status" value="1"/>
</dbReference>
<gene>
    <name evidence="2" type="ORF">J5N97_004388</name>
</gene>
<dbReference type="PANTHER" id="PTHR46354:SF7">
    <property type="entry name" value="PROTEIN DOG1-LIKE 1"/>
    <property type="match status" value="1"/>
</dbReference>
<feature type="domain" description="DOG1" evidence="1">
    <location>
        <begin position="6"/>
        <end position="262"/>
    </location>
</feature>